<evidence type="ECO:0000259" key="1">
    <source>
        <dbReference type="Pfam" id="PF03721"/>
    </source>
</evidence>
<sequence length="65" mass="7215">MNIAYCPERVLPGQVMVELIKNDRVIGGMTPVCSARASALYKIFLEGGMRCHQLAHRRDVQADGK</sequence>
<dbReference type="PANTHER" id="PTHR43491:SF1">
    <property type="entry name" value="UDP-N-ACETYL-D-MANNOSAMINE DEHYDROGENASE"/>
    <property type="match status" value="1"/>
</dbReference>
<dbReference type="PANTHER" id="PTHR43491">
    <property type="entry name" value="UDP-N-ACETYL-D-MANNOSAMINE DEHYDROGENASE"/>
    <property type="match status" value="1"/>
</dbReference>
<dbReference type="Gene3D" id="3.40.50.720">
    <property type="entry name" value="NAD(P)-binding Rossmann-like Domain"/>
    <property type="match status" value="1"/>
</dbReference>
<evidence type="ECO:0000313" key="2">
    <source>
        <dbReference type="EMBL" id="SUH40942.1"/>
    </source>
</evidence>
<dbReference type="Proteomes" id="UP000254712">
    <property type="component" value="Unassembled WGS sequence"/>
</dbReference>
<accession>A0A379X3Q1</accession>
<dbReference type="EMBL" id="UGXT01000002">
    <property type="protein sequence ID" value="SUH40942.1"/>
    <property type="molecule type" value="Genomic_DNA"/>
</dbReference>
<protein>
    <submittedName>
        <fullName evidence="2">UDP-N-acetyl-D-mannosamine dehydrogenase</fullName>
    </submittedName>
</protein>
<name>A0A379X3Q1_SALET</name>
<dbReference type="AlphaFoldDB" id="A0A379X3Q1"/>
<gene>
    <name evidence="2" type="ORF">NCTC8261_07368</name>
</gene>
<dbReference type="GO" id="GO:0051287">
    <property type="term" value="F:NAD binding"/>
    <property type="evidence" value="ECO:0007669"/>
    <property type="project" value="InterPro"/>
</dbReference>
<reference evidence="2 3" key="1">
    <citation type="submission" date="2018-06" db="EMBL/GenBank/DDBJ databases">
        <authorList>
            <consortium name="Pathogen Informatics"/>
            <person name="Doyle S."/>
        </authorList>
    </citation>
    <scope>NUCLEOTIDE SEQUENCE [LARGE SCALE GENOMIC DNA]</scope>
    <source>
        <strain evidence="2 3">NCTC8261</strain>
    </source>
</reference>
<dbReference type="Pfam" id="PF03721">
    <property type="entry name" value="UDPG_MGDP_dh_N"/>
    <property type="match status" value="1"/>
</dbReference>
<dbReference type="InterPro" id="IPR028359">
    <property type="entry name" value="UDP_ManNAc/GlcNAc_DH"/>
</dbReference>
<feature type="domain" description="UDP-glucose/GDP-mannose dehydrogenase N-terminal" evidence="1">
    <location>
        <begin position="2"/>
        <end position="36"/>
    </location>
</feature>
<dbReference type="GO" id="GO:0016616">
    <property type="term" value="F:oxidoreductase activity, acting on the CH-OH group of donors, NAD or NADP as acceptor"/>
    <property type="evidence" value="ECO:0007669"/>
    <property type="project" value="InterPro"/>
</dbReference>
<organism evidence="2 3">
    <name type="scientific">Salmonella enterica I</name>
    <dbReference type="NCBI Taxonomy" id="59201"/>
    <lineage>
        <taxon>Bacteria</taxon>
        <taxon>Pseudomonadati</taxon>
        <taxon>Pseudomonadota</taxon>
        <taxon>Gammaproteobacteria</taxon>
        <taxon>Enterobacterales</taxon>
        <taxon>Enterobacteriaceae</taxon>
        <taxon>Salmonella</taxon>
    </lineage>
</organism>
<dbReference type="GO" id="GO:0016628">
    <property type="term" value="F:oxidoreductase activity, acting on the CH-CH group of donors, NAD or NADP as acceptor"/>
    <property type="evidence" value="ECO:0007669"/>
    <property type="project" value="InterPro"/>
</dbReference>
<dbReference type="GO" id="GO:0000271">
    <property type="term" value="P:polysaccharide biosynthetic process"/>
    <property type="evidence" value="ECO:0007669"/>
    <property type="project" value="InterPro"/>
</dbReference>
<proteinExistence type="predicted"/>
<dbReference type="InterPro" id="IPR001732">
    <property type="entry name" value="UDP-Glc/GDP-Man_DH_N"/>
</dbReference>
<evidence type="ECO:0000313" key="3">
    <source>
        <dbReference type="Proteomes" id="UP000254712"/>
    </source>
</evidence>